<keyword evidence="7 9" id="KW-0234">DNA repair</keyword>
<dbReference type="InterPro" id="IPR036678">
    <property type="entry name" value="MutS_con_dom_sf"/>
</dbReference>
<dbReference type="EMBL" id="JABVCQ010000032">
    <property type="protein sequence ID" value="MBB1127017.1"/>
    <property type="molecule type" value="Genomic_DNA"/>
</dbReference>
<dbReference type="InterPro" id="IPR017261">
    <property type="entry name" value="DNA_mismatch_repair_MutS/MSH"/>
</dbReference>
<feature type="binding site" evidence="9">
    <location>
        <begin position="623"/>
        <end position="630"/>
    </location>
    <ligand>
        <name>ATP</name>
        <dbReference type="ChEBI" id="CHEBI:30616"/>
    </ligand>
</feature>
<dbReference type="SMART" id="SM00533">
    <property type="entry name" value="MUTSd"/>
    <property type="match status" value="1"/>
</dbReference>
<dbReference type="SUPFAM" id="SSF55271">
    <property type="entry name" value="DNA repair protein MutS, domain I"/>
    <property type="match status" value="1"/>
</dbReference>
<dbReference type="Pfam" id="PF01624">
    <property type="entry name" value="MutS_I"/>
    <property type="match status" value="1"/>
</dbReference>
<sequence length="878" mass="97700">MTKNHSEYTPVIQQYLRIKADYPDTLLLYRMGDFYELFFNDAERAARLLDITLTKRGQANGQPIPLAGIPYHALDNYLAKLVRHGLSVAICEQIGDPATSKGPVKREVVRVITPGTLTDAALLEERRDNLLCAIAESIHASECAYGLAGLELSTGRFFVLELSGIDALAAELERLTPAELLLNEQSDLTEHLRITAGTTRRPVWHFDFESSTRLLCEHFGTRDLNGFGCKELTLAIGAAGALLQYVKETQRAAVPHLRGLQVEWRTDALLLDAATRRNLEITRGLNGEDQQSLVFILDHTITSMGARLLRRWLGRPLRNREIITGRHDAVTTLLNTQTYNAVREQLKTIGDIERLLARIALGSARPRDLTTLRNTLAALPQLHTALAPALINLEPPALLNQLDRDMGHHPETLALLERAVIENPPQLIRDGGVLAPGYDAELDELRELAEHSDRFLLDLEARERARTGISTLRVSYNKVHGYFIEVGRVHADRLPPDYQRRQTLKGTERYLIPELKQFEDRVISARERALAREKGLYDELLRTLATVIEPLQITATAIATLDVLSNFAERAEQRNWQRPILTTQAVININEGRHPVVEQLVNEPFVANSVALDPQQRLLILTGPNMGGKSTFMRQIALIVLMAHIGSFVPAQSAQIGTIDRIFSRIGAADDLAGGRSTFMVEMEETANILHNATANSLVLMDEIGRGTSTFDGLSLAWATAMELANRIQALTLFATHYFELTRLSDESPCIVNWHFDAVEHGDHIVFLHRICPGPANQSYGLQVAALAGVPAVVISQARVYLRELEAAAIQHHSTATTTSPDTLQLPLLTPAPPDQLPFVPQPIHPLLERLRTVQLDDFTPRQALALLYELKTLAEQP</sequence>
<comment type="caution">
    <text evidence="12">The sequence shown here is derived from an EMBL/GenBank/DDBJ whole genome shotgun (WGS) entry which is preliminary data.</text>
</comment>
<dbReference type="RefSeq" id="WP_182584641.1">
    <property type="nucleotide sequence ID" value="NZ_JABVCQ010000032.1"/>
</dbReference>
<evidence type="ECO:0000256" key="1">
    <source>
        <dbReference type="ARBA" id="ARBA00006271"/>
    </source>
</evidence>
<dbReference type="Pfam" id="PF05190">
    <property type="entry name" value="MutS_IV"/>
    <property type="match status" value="1"/>
</dbReference>
<dbReference type="Gene3D" id="3.30.420.110">
    <property type="entry name" value="MutS, connector domain"/>
    <property type="match status" value="1"/>
</dbReference>
<dbReference type="InterPro" id="IPR016151">
    <property type="entry name" value="DNA_mismatch_repair_MutS_N"/>
</dbReference>
<dbReference type="InterPro" id="IPR000432">
    <property type="entry name" value="DNA_mismatch_repair_MutS_C"/>
</dbReference>
<dbReference type="Pfam" id="PF05192">
    <property type="entry name" value="MutS_III"/>
    <property type="match status" value="1"/>
</dbReference>
<dbReference type="InterPro" id="IPR045076">
    <property type="entry name" value="MutS"/>
</dbReference>
<dbReference type="GO" id="GO:0003684">
    <property type="term" value="F:damaged DNA binding"/>
    <property type="evidence" value="ECO:0007669"/>
    <property type="project" value="UniProtKB-UniRule"/>
</dbReference>
<keyword evidence="3 9" id="KW-0547">Nucleotide-binding</keyword>
<dbReference type="Proteomes" id="UP000548632">
    <property type="component" value="Unassembled WGS sequence"/>
</dbReference>
<dbReference type="FunFam" id="1.10.1420.10:FF:000002">
    <property type="entry name" value="DNA mismatch repair protein MutS"/>
    <property type="match status" value="1"/>
</dbReference>
<evidence type="ECO:0000313" key="13">
    <source>
        <dbReference type="Proteomes" id="UP000548632"/>
    </source>
</evidence>
<dbReference type="NCBIfam" id="NF003810">
    <property type="entry name" value="PRK05399.1"/>
    <property type="match status" value="1"/>
</dbReference>
<dbReference type="Pfam" id="PF00488">
    <property type="entry name" value="MutS_V"/>
    <property type="match status" value="1"/>
</dbReference>
<comment type="function">
    <text evidence="8 9">This protein is involved in the repair of mismatches in DNA. It is possible that it carries out the mismatch recognition step. This protein has a weak ATPase activity.</text>
</comment>
<evidence type="ECO:0000256" key="8">
    <source>
        <dbReference type="ARBA" id="ARBA00024647"/>
    </source>
</evidence>
<keyword evidence="13" id="KW-1185">Reference proteome</keyword>
<keyword evidence="5 9" id="KW-0067">ATP-binding</keyword>
<evidence type="ECO:0000256" key="2">
    <source>
        <dbReference type="ARBA" id="ARBA00021982"/>
    </source>
</evidence>
<keyword evidence="4 9" id="KW-0227">DNA damage</keyword>
<dbReference type="Gene3D" id="3.40.50.300">
    <property type="entry name" value="P-loop containing nucleotide triphosphate hydrolases"/>
    <property type="match status" value="1"/>
</dbReference>
<dbReference type="InterPro" id="IPR007695">
    <property type="entry name" value="DNA_mismatch_repair_MutS-lik_N"/>
</dbReference>
<evidence type="ECO:0000256" key="5">
    <source>
        <dbReference type="ARBA" id="ARBA00022840"/>
    </source>
</evidence>
<evidence type="ECO:0000256" key="7">
    <source>
        <dbReference type="ARBA" id="ARBA00023204"/>
    </source>
</evidence>
<feature type="domain" description="DNA mismatch repair proteins mutS family" evidence="11">
    <location>
        <begin position="697"/>
        <end position="713"/>
    </location>
</feature>
<dbReference type="PANTHER" id="PTHR11361">
    <property type="entry name" value="DNA MISMATCH REPAIR PROTEIN MUTS FAMILY MEMBER"/>
    <property type="match status" value="1"/>
</dbReference>
<dbReference type="InterPro" id="IPR007861">
    <property type="entry name" value="DNA_mismatch_repair_MutS_clamp"/>
</dbReference>
<dbReference type="GO" id="GO:0005524">
    <property type="term" value="F:ATP binding"/>
    <property type="evidence" value="ECO:0007669"/>
    <property type="project" value="UniProtKB-UniRule"/>
</dbReference>
<comment type="similarity">
    <text evidence="1 9 10">Belongs to the DNA mismatch repair MutS family.</text>
</comment>
<dbReference type="NCBIfam" id="TIGR01070">
    <property type="entry name" value="mutS1"/>
    <property type="match status" value="1"/>
</dbReference>
<evidence type="ECO:0000256" key="3">
    <source>
        <dbReference type="ARBA" id="ARBA00022741"/>
    </source>
</evidence>
<dbReference type="GO" id="GO:0006298">
    <property type="term" value="P:mismatch repair"/>
    <property type="evidence" value="ECO:0007669"/>
    <property type="project" value="UniProtKB-UniRule"/>
</dbReference>
<dbReference type="GO" id="GO:0005829">
    <property type="term" value="C:cytosol"/>
    <property type="evidence" value="ECO:0007669"/>
    <property type="project" value="TreeGrafter"/>
</dbReference>
<dbReference type="PROSITE" id="PS00486">
    <property type="entry name" value="DNA_MISMATCH_REPAIR_2"/>
    <property type="match status" value="1"/>
</dbReference>
<protein>
    <recommendedName>
        <fullName evidence="2 9">DNA mismatch repair protein MutS</fullName>
    </recommendedName>
</protein>
<dbReference type="InterPro" id="IPR036187">
    <property type="entry name" value="DNA_mismatch_repair_MutS_sf"/>
</dbReference>
<dbReference type="AlphaFoldDB" id="A0A839HJY7"/>
<dbReference type="GO" id="GO:0030983">
    <property type="term" value="F:mismatched DNA binding"/>
    <property type="evidence" value="ECO:0007669"/>
    <property type="project" value="InterPro"/>
</dbReference>
<dbReference type="SUPFAM" id="SSF48334">
    <property type="entry name" value="DNA repair protein MutS, domain III"/>
    <property type="match status" value="1"/>
</dbReference>
<dbReference type="CDD" id="cd03284">
    <property type="entry name" value="ABC_MutS1"/>
    <property type="match status" value="1"/>
</dbReference>
<dbReference type="HAMAP" id="MF_00096">
    <property type="entry name" value="MutS"/>
    <property type="match status" value="1"/>
</dbReference>
<dbReference type="InterPro" id="IPR007860">
    <property type="entry name" value="DNA_mmatch_repair_MutS_con_dom"/>
</dbReference>
<gene>
    <name evidence="9 12" type="primary">mutS</name>
    <name evidence="12" type="ORF">HUK38_12395</name>
</gene>
<dbReference type="Gene3D" id="1.10.1420.10">
    <property type="match status" value="2"/>
</dbReference>
<evidence type="ECO:0000259" key="11">
    <source>
        <dbReference type="PROSITE" id="PS00486"/>
    </source>
</evidence>
<evidence type="ECO:0000256" key="9">
    <source>
        <dbReference type="HAMAP-Rule" id="MF_00096"/>
    </source>
</evidence>
<evidence type="ECO:0000256" key="4">
    <source>
        <dbReference type="ARBA" id="ARBA00022763"/>
    </source>
</evidence>
<evidence type="ECO:0000256" key="6">
    <source>
        <dbReference type="ARBA" id="ARBA00023125"/>
    </source>
</evidence>
<dbReference type="SMART" id="SM00534">
    <property type="entry name" value="MUTSac"/>
    <property type="match status" value="1"/>
</dbReference>
<dbReference type="FunFam" id="3.40.50.300:FF:000283">
    <property type="entry name" value="DNA mismatch repair protein MutS"/>
    <property type="match status" value="1"/>
</dbReference>
<evidence type="ECO:0000256" key="10">
    <source>
        <dbReference type="RuleBase" id="RU003756"/>
    </source>
</evidence>
<dbReference type="SUPFAM" id="SSF53150">
    <property type="entry name" value="DNA repair protein MutS, domain II"/>
    <property type="match status" value="1"/>
</dbReference>
<organism evidence="12 13">
    <name type="scientific">Thiospirillum jenense</name>
    <dbReference type="NCBI Taxonomy" id="1653858"/>
    <lineage>
        <taxon>Bacteria</taxon>
        <taxon>Pseudomonadati</taxon>
        <taxon>Pseudomonadota</taxon>
        <taxon>Gammaproteobacteria</taxon>
        <taxon>Chromatiales</taxon>
        <taxon>Chromatiaceae</taxon>
        <taxon>Thiospirillum</taxon>
    </lineage>
</organism>
<accession>A0A839HJY7</accession>
<dbReference type="InterPro" id="IPR005748">
    <property type="entry name" value="DNA_mismatch_repair_MutS"/>
</dbReference>
<dbReference type="Pfam" id="PF05188">
    <property type="entry name" value="MutS_II"/>
    <property type="match status" value="1"/>
</dbReference>
<dbReference type="PANTHER" id="PTHR11361:SF34">
    <property type="entry name" value="DNA MISMATCH REPAIR PROTEIN MSH1, MITOCHONDRIAL"/>
    <property type="match status" value="1"/>
</dbReference>
<name>A0A839HJY7_9GAMM</name>
<proteinExistence type="inferred from homology"/>
<dbReference type="SUPFAM" id="SSF52540">
    <property type="entry name" value="P-loop containing nucleoside triphosphate hydrolases"/>
    <property type="match status" value="1"/>
</dbReference>
<dbReference type="PIRSF" id="PIRSF037677">
    <property type="entry name" value="DNA_mis_repair_Msh6"/>
    <property type="match status" value="1"/>
</dbReference>
<dbReference type="FunFam" id="3.40.1170.10:FF:000001">
    <property type="entry name" value="DNA mismatch repair protein MutS"/>
    <property type="match status" value="1"/>
</dbReference>
<dbReference type="InterPro" id="IPR027417">
    <property type="entry name" value="P-loop_NTPase"/>
</dbReference>
<reference evidence="12 13" key="1">
    <citation type="journal article" date="2020" name="Arch. Microbiol.">
        <title>The genome sequence of the giant phototrophic gammaproteobacterium Thiospirillum jenense gives insight into its physiological properties and phylogenetic relationships.</title>
        <authorList>
            <person name="Imhoff J.F."/>
            <person name="Meyer T.E."/>
            <person name="Kyndt J.A."/>
        </authorList>
    </citation>
    <scope>NUCLEOTIDE SEQUENCE [LARGE SCALE GENOMIC DNA]</scope>
    <source>
        <strain evidence="12 13">DSM 216</strain>
    </source>
</reference>
<dbReference type="GO" id="GO:0140664">
    <property type="term" value="F:ATP-dependent DNA damage sensor activity"/>
    <property type="evidence" value="ECO:0007669"/>
    <property type="project" value="InterPro"/>
</dbReference>
<dbReference type="Gene3D" id="6.10.140.430">
    <property type="match status" value="1"/>
</dbReference>
<evidence type="ECO:0000313" key="12">
    <source>
        <dbReference type="EMBL" id="MBB1127017.1"/>
    </source>
</evidence>
<keyword evidence="6 9" id="KW-0238">DNA-binding</keyword>
<dbReference type="InterPro" id="IPR007696">
    <property type="entry name" value="DNA_mismatch_repair_MutS_core"/>
</dbReference>
<dbReference type="Gene3D" id="3.40.1170.10">
    <property type="entry name" value="DNA repair protein MutS, domain I"/>
    <property type="match status" value="1"/>
</dbReference>